<sequence>MPAYHDEKWPCQRVTSRVASPMPDTKVAQPESDPRVTRPMPVIKMAWIECEPSVTQPTPVTKMAWQENDPKVALPTPVRKMAWPESEPNVTRPMPVTNIIGSTSHPQRRSAKAKGVFDPFCLDLTEVSFGEKTSPSRLSSNSLAFGVVPGIIPSRGGMSFKVCCPGVARASGAFQEEKKSFFPPVEAEGPGTVRQALVGEGISRTFNDKVEGGRSFWVLEALVLVFPLPFPWEFLALSIAAEILLLQDFNITDSRVPAH</sequence>
<evidence type="ECO:0000256" key="1">
    <source>
        <dbReference type="SAM" id="MobiDB-lite"/>
    </source>
</evidence>
<keyword evidence="3" id="KW-1185">Reference proteome</keyword>
<dbReference type="EnsemblPlants" id="evm.model.03.1139">
    <property type="protein sequence ID" value="cds.evm.model.03.1139"/>
    <property type="gene ID" value="evm.TU.03.1139"/>
</dbReference>
<evidence type="ECO:0000313" key="3">
    <source>
        <dbReference type="Proteomes" id="UP000596661"/>
    </source>
</evidence>
<dbReference type="Gramene" id="evm.model.03.1139">
    <property type="protein sequence ID" value="cds.evm.model.03.1139"/>
    <property type="gene ID" value="evm.TU.03.1139"/>
</dbReference>
<dbReference type="AlphaFoldDB" id="A0A803P445"/>
<reference evidence="2" key="1">
    <citation type="submission" date="2018-11" db="EMBL/GenBank/DDBJ databases">
        <authorList>
            <person name="Grassa J C."/>
        </authorList>
    </citation>
    <scope>NUCLEOTIDE SEQUENCE [LARGE SCALE GENOMIC DNA]</scope>
</reference>
<name>A0A803P445_CANSA</name>
<feature type="region of interest" description="Disordered" evidence="1">
    <location>
        <begin position="84"/>
        <end position="107"/>
    </location>
</feature>
<reference evidence="2" key="2">
    <citation type="submission" date="2021-03" db="UniProtKB">
        <authorList>
            <consortium name="EnsemblPlants"/>
        </authorList>
    </citation>
    <scope>IDENTIFICATION</scope>
</reference>
<dbReference type="Proteomes" id="UP000596661">
    <property type="component" value="Chromosome 3"/>
</dbReference>
<organism evidence="2 3">
    <name type="scientific">Cannabis sativa</name>
    <name type="common">Hemp</name>
    <name type="synonym">Marijuana</name>
    <dbReference type="NCBI Taxonomy" id="3483"/>
    <lineage>
        <taxon>Eukaryota</taxon>
        <taxon>Viridiplantae</taxon>
        <taxon>Streptophyta</taxon>
        <taxon>Embryophyta</taxon>
        <taxon>Tracheophyta</taxon>
        <taxon>Spermatophyta</taxon>
        <taxon>Magnoliopsida</taxon>
        <taxon>eudicotyledons</taxon>
        <taxon>Gunneridae</taxon>
        <taxon>Pentapetalae</taxon>
        <taxon>rosids</taxon>
        <taxon>fabids</taxon>
        <taxon>Rosales</taxon>
        <taxon>Cannabaceae</taxon>
        <taxon>Cannabis</taxon>
    </lineage>
</organism>
<dbReference type="EMBL" id="UZAU01000286">
    <property type="status" value="NOT_ANNOTATED_CDS"/>
    <property type="molecule type" value="Genomic_DNA"/>
</dbReference>
<protein>
    <submittedName>
        <fullName evidence="2">Uncharacterized protein</fullName>
    </submittedName>
</protein>
<proteinExistence type="predicted"/>
<evidence type="ECO:0000313" key="2">
    <source>
        <dbReference type="EnsemblPlants" id="cds.evm.model.03.1139"/>
    </source>
</evidence>
<feature type="region of interest" description="Disordered" evidence="1">
    <location>
        <begin position="17"/>
        <end position="36"/>
    </location>
</feature>
<accession>A0A803P445</accession>